<feature type="region of interest" description="Disordered" evidence="2">
    <location>
        <begin position="466"/>
        <end position="494"/>
    </location>
</feature>
<feature type="region of interest" description="Disordered" evidence="2">
    <location>
        <begin position="1"/>
        <end position="67"/>
    </location>
</feature>
<feature type="compositionally biased region" description="Low complexity" evidence="2">
    <location>
        <begin position="391"/>
        <end position="404"/>
    </location>
</feature>
<feature type="region of interest" description="Disordered" evidence="2">
    <location>
        <begin position="387"/>
        <end position="421"/>
    </location>
</feature>
<feature type="compositionally biased region" description="Polar residues" evidence="2">
    <location>
        <begin position="214"/>
        <end position="229"/>
    </location>
</feature>
<feature type="compositionally biased region" description="Polar residues" evidence="2">
    <location>
        <begin position="184"/>
        <end position="197"/>
    </location>
</feature>
<comment type="caution">
    <text evidence="3">The sequence shown here is derived from an EMBL/GenBank/DDBJ whole genome shotgun (WGS) entry which is preliminary data.</text>
</comment>
<keyword evidence="1" id="KW-0175">Coiled coil</keyword>
<evidence type="ECO:0000313" key="3">
    <source>
        <dbReference type="EMBL" id="RSH81849.1"/>
    </source>
</evidence>
<accession>A0A427XSM2</accession>
<feature type="compositionally biased region" description="Polar residues" evidence="2">
    <location>
        <begin position="10"/>
        <end position="24"/>
    </location>
</feature>
<dbReference type="RefSeq" id="XP_028476304.1">
    <property type="nucleotide sequence ID" value="XM_028623371.1"/>
</dbReference>
<feature type="region of interest" description="Disordered" evidence="2">
    <location>
        <begin position="880"/>
        <end position="924"/>
    </location>
</feature>
<evidence type="ECO:0000256" key="1">
    <source>
        <dbReference type="SAM" id="Coils"/>
    </source>
</evidence>
<feature type="coiled-coil region" evidence="1">
    <location>
        <begin position="654"/>
        <end position="697"/>
    </location>
</feature>
<evidence type="ECO:0000313" key="4">
    <source>
        <dbReference type="Proteomes" id="UP000279236"/>
    </source>
</evidence>
<feature type="compositionally biased region" description="Low complexity" evidence="2">
    <location>
        <begin position="904"/>
        <end position="917"/>
    </location>
</feature>
<keyword evidence="4" id="KW-1185">Reference proteome</keyword>
<feature type="region of interest" description="Disordered" evidence="2">
    <location>
        <begin position="586"/>
        <end position="610"/>
    </location>
</feature>
<dbReference type="GeneID" id="39592587"/>
<feature type="region of interest" description="Disordered" evidence="2">
    <location>
        <begin position="770"/>
        <end position="791"/>
    </location>
</feature>
<proteinExistence type="predicted"/>
<sequence>MSRSGRVRVSPTSHPSPGPHQNTGLRLRFPRDTKHPHFSYREPTQSSDSEADGESDSDAQSTLSDVENAVNYRVVRAKMTPIPSNSSTVAPRSNADAFRHHKRRASGQMYGRNYRHHPIGFSAGVSRLASNSSIVMKAGGLGISEESSDTENDEKTVSNSIVMDHLSMHTDSPKNKGKGRASRLASNSSIGTTTGNRHSIDEEPTDTEEDEKNVSNSIIMDTDSNTMGTPSIAMEFPSPTQSKGKGRALPRSLNVPSSRRLTRYRQGYATSSPEPMSSEGESDIDSPLRQRFPSRFSLAGPSQPRGSRAAGDQAHSDDNDDCVVVTVGSTRVKIKGNPQTVMATLAAQFGLVIVPNEASIPATSAARLPDEANVDAATEVHFIDEHAQDTSPSKQFSSKWMSSSTPIANSPPPTVAPRTPMRKRKAQEDIVEDMVVTPFSPMVIDEAPEFDDLVHASPSLPVQSWLAPQRKADDNKPLAPVSSARRRGPSEFSKLLDRVRPVPAGQLGTPPKHDVLRINSVVTGAQWAEEADKRRVAKRVREGYLKWKNKWDEHRGNAHWATLSPADRCNPDNHDVDMLDVELVEHESLRGGQKRPTPEPGFTRHTDDESMDRLARRAALRQEEMAEYANSVERTLAQNRADRRAAAVRAAEKVERIRAAIMAANRAREEMEALQRLEEDQRRAQEIEQARAAEAQQFANAWSARRQLQLRTGGIPAKAHRTHQRHTVIPSANHHIAPLHVIRTANGHVTQPHPYTRPAQRDRSLLDYLHRGRSPPPEMPGEPERAMDPVQPAQPAPVAFTAAVSTSAAAARRELELQHRAQAPPPDMLVEPERAVELVQPAEPAPVASTTAISTSAAVAAEPVADGPQSPAPRYEFPFEPIIRSAPPPHLRRRVPGPTPSTPSLPTYTVNRYSRNSPSPPPPYNALAVMTAQMIPAVFQPDPDAPVEQWPQHQAPLHLLGQVLDEVDNDSQAPFMAPAVQQALAQADAVDQPGIVATIGSLATRVGGFFFRGWSS</sequence>
<feature type="region of interest" description="Disordered" evidence="2">
    <location>
        <begin position="167"/>
        <end position="320"/>
    </location>
</feature>
<protein>
    <submittedName>
        <fullName evidence="3">Uncharacterized protein</fullName>
    </submittedName>
</protein>
<dbReference type="EMBL" id="RSCE01000006">
    <property type="protein sequence ID" value="RSH81849.1"/>
    <property type="molecule type" value="Genomic_DNA"/>
</dbReference>
<reference evidence="3 4" key="1">
    <citation type="submission" date="2018-11" db="EMBL/GenBank/DDBJ databases">
        <title>Genome sequence of Apiotrichum porosum DSM 27194.</title>
        <authorList>
            <person name="Aliyu H."/>
            <person name="Gorte O."/>
            <person name="Ochsenreither K."/>
        </authorList>
    </citation>
    <scope>NUCLEOTIDE SEQUENCE [LARGE SCALE GENOMIC DNA]</scope>
    <source>
        <strain evidence="3 4">DSM 27194</strain>
    </source>
</reference>
<feature type="compositionally biased region" description="Acidic residues" evidence="2">
    <location>
        <begin position="202"/>
        <end position="211"/>
    </location>
</feature>
<evidence type="ECO:0000256" key="2">
    <source>
        <dbReference type="SAM" id="MobiDB-lite"/>
    </source>
</evidence>
<dbReference type="AlphaFoldDB" id="A0A427XSM2"/>
<dbReference type="Proteomes" id="UP000279236">
    <property type="component" value="Unassembled WGS sequence"/>
</dbReference>
<organism evidence="3 4">
    <name type="scientific">Apiotrichum porosum</name>
    <dbReference type="NCBI Taxonomy" id="105984"/>
    <lineage>
        <taxon>Eukaryota</taxon>
        <taxon>Fungi</taxon>
        <taxon>Dikarya</taxon>
        <taxon>Basidiomycota</taxon>
        <taxon>Agaricomycotina</taxon>
        <taxon>Tremellomycetes</taxon>
        <taxon>Trichosporonales</taxon>
        <taxon>Trichosporonaceae</taxon>
        <taxon>Apiotrichum</taxon>
    </lineage>
</organism>
<gene>
    <name evidence="3" type="ORF">EHS24_008044</name>
</gene>
<name>A0A427XSM2_9TREE</name>